<dbReference type="InterPro" id="IPR001789">
    <property type="entry name" value="Sig_transdc_resp-reg_receiver"/>
</dbReference>
<reference evidence="5" key="1">
    <citation type="submission" date="2009-09" db="EMBL/GenBank/DDBJ databases">
        <title>The complete chromosome of Desulfohalobium retbaense DSM 5692.</title>
        <authorList>
            <consortium name="US DOE Joint Genome Institute (JGI-PGF)"/>
            <person name="Lucas S."/>
            <person name="Copeland A."/>
            <person name="Lapidus A."/>
            <person name="Glavina del Rio T."/>
            <person name="Dalin E."/>
            <person name="Tice H."/>
            <person name="Bruce D."/>
            <person name="Goodwin L."/>
            <person name="Pitluck S."/>
            <person name="Kyrpides N."/>
            <person name="Mavromatis K."/>
            <person name="Ivanova N."/>
            <person name="Mikhailova N."/>
            <person name="Munk A.C."/>
            <person name="Brettin T."/>
            <person name="Detter J.C."/>
            <person name="Han C."/>
            <person name="Tapia R."/>
            <person name="Larimer F."/>
            <person name="Land M."/>
            <person name="Hauser L."/>
            <person name="Markowitz V."/>
            <person name="Cheng J.-F."/>
            <person name="Hugenholtz P."/>
            <person name="Woyke T."/>
            <person name="Wu D."/>
            <person name="Spring S."/>
            <person name="Klenk H.-P."/>
            <person name="Eisen J.A."/>
        </authorList>
    </citation>
    <scope>NUCLEOTIDE SEQUENCE [LARGE SCALE GENOMIC DNA]</scope>
    <source>
        <strain evidence="5">DSM 5692</strain>
    </source>
</reference>
<dbReference type="Pfam" id="PF00072">
    <property type="entry name" value="Response_reg"/>
    <property type="match status" value="1"/>
</dbReference>
<dbReference type="InterPro" id="IPR050595">
    <property type="entry name" value="Bact_response_regulator"/>
</dbReference>
<reference evidence="4 5" key="2">
    <citation type="journal article" date="2010" name="Stand. Genomic Sci.">
        <title>Complete genome sequence of Desulfohalobium retbaense type strain (HR(100)).</title>
        <authorList>
            <person name="Spring S."/>
            <person name="Nolan M."/>
            <person name="Lapidus A."/>
            <person name="Glavina Del Rio T."/>
            <person name="Copeland A."/>
            <person name="Tice H."/>
            <person name="Cheng J.F."/>
            <person name="Lucas S."/>
            <person name="Land M."/>
            <person name="Chen F."/>
            <person name="Bruce D."/>
            <person name="Goodwin L."/>
            <person name="Pitluck S."/>
            <person name="Ivanova N."/>
            <person name="Mavromatis K."/>
            <person name="Mikhailova N."/>
            <person name="Pati A."/>
            <person name="Chen A."/>
            <person name="Palaniappan K."/>
            <person name="Hauser L."/>
            <person name="Chang Y.J."/>
            <person name="Jeffries C.D."/>
            <person name="Munk C."/>
            <person name="Kiss H."/>
            <person name="Chain P."/>
            <person name="Han C."/>
            <person name="Brettin T."/>
            <person name="Detter J.C."/>
            <person name="Schuler E."/>
            <person name="Goker M."/>
            <person name="Rohde M."/>
            <person name="Bristow J."/>
            <person name="Eisen J.A."/>
            <person name="Markowitz V."/>
            <person name="Hugenholtz P."/>
            <person name="Kyrpides N.C."/>
            <person name="Klenk H.P."/>
        </authorList>
    </citation>
    <scope>NUCLEOTIDE SEQUENCE [LARGE SCALE GENOMIC DNA]</scope>
    <source>
        <strain evidence="4 5">DSM 5692</strain>
    </source>
</reference>
<dbReference type="PANTHER" id="PTHR44591:SF3">
    <property type="entry name" value="RESPONSE REGULATORY DOMAIN-CONTAINING PROTEIN"/>
    <property type="match status" value="1"/>
</dbReference>
<accession>C8WZ27</accession>
<sequence length="124" mass="13574">MSKSVLIIDDSKTMRKIITRTLRQAGVNFETIEEADDGQMALDQLAQSKPDLILCDINMPNMDGLTFLQHKSEDASIKDIPVVMITTEGGSEDVVQEAKDKGAVASIKKPFNAEQIEDVIAPLV</sequence>
<evidence type="ECO:0000313" key="4">
    <source>
        <dbReference type="EMBL" id="ACV67943.1"/>
    </source>
</evidence>
<keyword evidence="5" id="KW-1185">Reference proteome</keyword>
<dbReference type="EMBL" id="CP001734">
    <property type="protein sequence ID" value="ACV67943.1"/>
    <property type="molecule type" value="Genomic_DNA"/>
</dbReference>
<feature type="modified residue" description="4-aspartylphosphate" evidence="2">
    <location>
        <position position="56"/>
    </location>
</feature>
<protein>
    <submittedName>
        <fullName evidence="4">Response regulator receiver protein</fullName>
    </submittedName>
</protein>
<dbReference type="Proteomes" id="UP000001052">
    <property type="component" value="Chromosome"/>
</dbReference>
<evidence type="ECO:0000256" key="2">
    <source>
        <dbReference type="PROSITE-ProRule" id="PRU00169"/>
    </source>
</evidence>
<dbReference type="SUPFAM" id="SSF52172">
    <property type="entry name" value="CheY-like"/>
    <property type="match status" value="1"/>
</dbReference>
<dbReference type="GO" id="GO:0000160">
    <property type="term" value="P:phosphorelay signal transduction system"/>
    <property type="evidence" value="ECO:0007669"/>
    <property type="project" value="InterPro"/>
</dbReference>
<dbReference type="RefSeq" id="WP_015751101.1">
    <property type="nucleotide sequence ID" value="NC_013223.1"/>
</dbReference>
<dbReference type="eggNOG" id="COG0745">
    <property type="taxonomic scope" value="Bacteria"/>
</dbReference>
<proteinExistence type="predicted"/>
<dbReference type="STRING" id="485915.Dret_0651"/>
<dbReference type="InterPro" id="IPR011006">
    <property type="entry name" value="CheY-like_superfamily"/>
</dbReference>
<keyword evidence="1 2" id="KW-0597">Phosphoprotein</keyword>
<dbReference type="PANTHER" id="PTHR44591">
    <property type="entry name" value="STRESS RESPONSE REGULATOR PROTEIN 1"/>
    <property type="match status" value="1"/>
</dbReference>
<dbReference type="HOGENOM" id="CLU_000445_69_12_7"/>
<evidence type="ECO:0000313" key="5">
    <source>
        <dbReference type="Proteomes" id="UP000001052"/>
    </source>
</evidence>
<evidence type="ECO:0000256" key="1">
    <source>
        <dbReference type="ARBA" id="ARBA00022553"/>
    </source>
</evidence>
<dbReference type="Gene3D" id="3.40.50.2300">
    <property type="match status" value="1"/>
</dbReference>
<dbReference type="SMART" id="SM00448">
    <property type="entry name" value="REC"/>
    <property type="match status" value="1"/>
</dbReference>
<dbReference type="PROSITE" id="PS50110">
    <property type="entry name" value="RESPONSE_REGULATORY"/>
    <property type="match status" value="1"/>
</dbReference>
<organism evidence="4 5">
    <name type="scientific">Desulfohalobium retbaense (strain ATCC 49708 / DSM 5692 / JCM 16813 / HR100)</name>
    <dbReference type="NCBI Taxonomy" id="485915"/>
    <lineage>
        <taxon>Bacteria</taxon>
        <taxon>Pseudomonadati</taxon>
        <taxon>Thermodesulfobacteriota</taxon>
        <taxon>Desulfovibrionia</taxon>
        <taxon>Desulfovibrionales</taxon>
        <taxon>Desulfohalobiaceae</taxon>
        <taxon>Desulfohalobium</taxon>
    </lineage>
</organism>
<dbReference type="AlphaFoldDB" id="C8WZ27"/>
<name>C8WZ27_DESRD</name>
<dbReference type="OrthoDB" id="9786548at2"/>
<feature type="domain" description="Response regulatory" evidence="3">
    <location>
        <begin position="4"/>
        <end position="124"/>
    </location>
</feature>
<gene>
    <name evidence="4" type="ordered locus">Dret_0651</name>
</gene>
<evidence type="ECO:0000259" key="3">
    <source>
        <dbReference type="PROSITE" id="PS50110"/>
    </source>
</evidence>
<dbReference type="KEGG" id="drt:Dret_0651"/>